<dbReference type="InterPro" id="IPR029058">
    <property type="entry name" value="AB_hydrolase_fold"/>
</dbReference>
<feature type="signal peptide" evidence="1">
    <location>
        <begin position="1"/>
        <end position="23"/>
    </location>
</feature>
<reference evidence="2" key="2">
    <citation type="submission" date="2020-09" db="EMBL/GenBank/DDBJ databases">
        <authorList>
            <person name="Sun Q."/>
            <person name="Zhou Y."/>
        </authorList>
    </citation>
    <scope>NUCLEOTIDE SEQUENCE</scope>
    <source>
        <strain evidence="2">CGMCC 1.15958</strain>
    </source>
</reference>
<dbReference type="EMBL" id="BMKK01000002">
    <property type="protein sequence ID" value="GGD50647.1"/>
    <property type="molecule type" value="Genomic_DNA"/>
</dbReference>
<evidence type="ECO:0000256" key="1">
    <source>
        <dbReference type="SAM" id="SignalP"/>
    </source>
</evidence>
<dbReference type="SUPFAM" id="SSF53474">
    <property type="entry name" value="alpha/beta-Hydrolases"/>
    <property type="match status" value="1"/>
</dbReference>
<evidence type="ECO:0000313" key="3">
    <source>
        <dbReference type="Proteomes" id="UP000609064"/>
    </source>
</evidence>
<name>A0A917DND2_9BACT</name>
<dbReference type="InterPro" id="IPR009199">
    <property type="entry name" value="PhoPQ-act_pathogen-rel_PqaA"/>
</dbReference>
<comment type="caution">
    <text evidence="2">The sequence shown here is derived from an EMBL/GenBank/DDBJ whole genome shotgun (WGS) entry which is preliminary data.</text>
</comment>
<dbReference type="Proteomes" id="UP000609064">
    <property type="component" value="Unassembled WGS sequence"/>
</dbReference>
<dbReference type="RefSeq" id="WP_188765285.1">
    <property type="nucleotide sequence ID" value="NZ_BMKK01000002.1"/>
</dbReference>
<gene>
    <name evidence="2" type="ORF">GCM10011514_13630</name>
</gene>
<protein>
    <submittedName>
        <fullName evidence="2">PhoPQ-activated pathogenicity protein</fullName>
    </submittedName>
</protein>
<keyword evidence="1" id="KW-0732">Signal</keyword>
<dbReference type="PANTHER" id="PTHR31497">
    <property type="entry name" value="AUTOCRINE PROLIFERATION REPRESSOR PROTEIN A"/>
    <property type="match status" value="1"/>
</dbReference>
<accession>A0A917DND2</accession>
<dbReference type="PANTHER" id="PTHR31497:SF0">
    <property type="entry name" value="AUTOCRINE PROLIFERATION REPRESSOR PROTEIN A"/>
    <property type="match status" value="1"/>
</dbReference>
<proteinExistence type="predicted"/>
<keyword evidence="3" id="KW-1185">Reference proteome</keyword>
<sequence>MKSISIKTFICFLIYLFNVNVFAQNAAVTPQTALKSYLLNNDKSFQWELKDSSAMGNVMIYQLLLTSQKWRNYTWRHQLTVFVPKNRQYNDALLFITGGSNKDEQPNWSKSDGLWPSLAGVAEKNKATVALIRQVPNQPLYGNLTEDALISYTLHQFKQDKDYTWPLLFPMVKSAVRAMDAVQEFTKQKQKYEVNGFVISGASKRGWTTWLSAAIDDKRVKAIAPMVIDMLNMPATLNYQYTTYGEYSIEIEDYVKLGIPQGTDTEDGKAITAMIDPFSYRSKLNVPKMIFIGTNDEYWTVDAIKHYLDEIPGKNMIHYVPNVGHNLGGGKQAFETLSAFFGLTVLNQPYPVNSWEINSNKVTAELTVNAIPENLVEATLWQTTSSDRDFRNNLWLSKNIKLKDLPKITASLPLPKKGYQAFYVETKYKDPNGGTYSVCTRVYVTDTEKVL</sequence>
<evidence type="ECO:0000313" key="2">
    <source>
        <dbReference type="EMBL" id="GGD50647.1"/>
    </source>
</evidence>
<dbReference type="AlphaFoldDB" id="A0A917DND2"/>
<feature type="chain" id="PRO_5037826157" evidence="1">
    <location>
        <begin position="24"/>
        <end position="451"/>
    </location>
</feature>
<dbReference type="Gene3D" id="3.40.50.1820">
    <property type="entry name" value="alpha/beta hydrolase"/>
    <property type="match status" value="1"/>
</dbReference>
<organism evidence="2 3">
    <name type="scientific">Emticicia aquatilis</name>
    <dbReference type="NCBI Taxonomy" id="1537369"/>
    <lineage>
        <taxon>Bacteria</taxon>
        <taxon>Pseudomonadati</taxon>
        <taxon>Bacteroidota</taxon>
        <taxon>Cytophagia</taxon>
        <taxon>Cytophagales</taxon>
        <taxon>Leadbetterellaceae</taxon>
        <taxon>Emticicia</taxon>
    </lineage>
</organism>
<reference evidence="2" key="1">
    <citation type="journal article" date="2014" name="Int. J. Syst. Evol. Microbiol.">
        <title>Complete genome sequence of Corynebacterium casei LMG S-19264T (=DSM 44701T), isolated from a smear-ripened cheese.</title>
        <authorList>
            <consortium name="US DOE Joint Genome Institute (JGI-PGF)"/>
            <person name="Walter F."/>
            <person name="Albersmeier A."/>
            <person name="Kalinowski J."/>
            <person name="Ruckert C."/>
        </authorList>
    </citation>
    <scope>NUCLEOTIDE SEQUENCE</scope>
    <source>
        <strain evidence="2">CGMCC 1.15958</strain>
    </source>
</reference>
<dbReference type="Pfam" id="PF10142">
    <property type="entry name" value="PhoPQ_related"/>
    <property type="match status" value="1"/>
</dbReference>
<dbReference type="PIRSF" id="PIRSF014728">
    <property type="entry name" value="PqaA"/>
    <property type="match status" value="1"/>
</dbReference>